<sequence length="424" mass="48237">MDVDKILPFSSTLGWHSLKVNVNDEVQMRKGLRWIPRHPETRKGVASDEMLRGVENKHRSGDSRIARGKESKSDSRSSGERNGSDLNRENGVVGEQYKRRLLGESGGVLHPRWFRLSTLCLRCLDVGYVAGGDSLFLVYEFAQMGALSDHLHCPAIKAPNPNYNKTTLQIYVERNARYFIWLCTSKLVGERDIETDDPMHLVDDIPIGGGAYLVKIFIGGLHKDTNLNASSQVRFPAALGLFELESRGNSLRQKLLKGWHKPRNHQKSNPYFIYSFSLKKARTSSRPKATTKKVKKVRCEYNVANFYTGDQVRRPKGDSENYITLVLLLLRLELKENKYLLGEFLLFMGKDDDISTTVILTYAQLFVRPLKDIISDNMEEDTDDESHEEYEDEYVSKCLGAVSVSQLEMLSTAVYILSQSWISK</sequence>
<evidence type="ECO:0000313" key="3">
    <source>
        <dbReference type="Proteomes" id="UP001417504"/>
    </source>
</evidence>
<evidence type="ECO:0000313" key="2">
    <source>
        <dbReference type="EMBL" id="KAK9085802.1"/>
    </source>
</evidence>
<name>A0AAP0E7J6_9MAGN</name>
<comment type="caution">
    <text evidence="2">The sequence shown here is derived from an EMBL/GenBank/DDBJ whole genome shotgun (WGS) entry which is preliminary data.</text>
</comment>
<dbReference type="EMBL" id="JBBNAE010000011">
    <property type="protein sequence ID" value="KAK9085802.1"/>
    <property type="molecule type" value="Genomic_DNA"/>
</dbReference>
<dbReference type="Proteomes" id="UP001417504">
    <property type="component" value="Unassembled WGS sequence"/>
</dbReference>
<organism evidence="2 3">
    <name type="scientific">Stephania japonica</name>
    <dbReference type="NCBI Taxonomy" id="461633"/>
    <lineage>
        <taxon>Eukaryota</taxon>
        <taxon>Viridiplantae</taxon>
        <taxon>Streptophyta</taxon>
        <taxon>Embryophyta</taxon>
        <taxon>Tracheophyta</taxon>
        <taxon>Spermatophyta</taxon>
        <taxon>Magnoliopsida</taxon>
        <taxon>Ranunculales</taxon>
        <taxon>Menispermaceae</taxon>
        <taxon>Menispermoideae</taxon>
        <taxon>Cissampelideae</taxon>
        <taxon>Stephania</taxon>
    </lineage>
</organism>
<reference evidence="2 3" key="1">
    <citation type="submission" date="2024-01" db="EMBL/GenBank/DDBJ databases">
        <title>Genome assemblies of Stephania.</title>
        <authorList>
            <person name="Yang L."/>
        </authorList>
    </citation>
    <scope>NUCLEOTIDE SEQUENCE [LARGE SCALE GENOMIC DNA]</scope>
    <source>
        <strain evidence="2">QJT</strain>
        <tissue evidence="2">Leaf</tissue>
    </source>
</reference>
<evidence type="ECO:0000256" key="1">
    <source>
        <dbReference type="SAM" id="MobiDB-lite"/>
    </source>
</evidence>
<proteinExistence type="predicted"/>
<gene>
    <name evidence="2" type="ORF">Sjap_026213</name>
</gene>
<accession>A0AAP0E7J6</accession>
<feature type="compositionally biased region" description="Basic and acidic residues" evidence="1">
    <location>
        <begin position="43"/>
        <end position="88"/>
    </location>
</feature>
<dbReference type="AlphaFoldDB" id="A0AAP0E7J6"/>
<keyword evidence="3" id="KW-1185">Reference proteome</keyword>
<protein>
    <submittedName>
        <fullName evidence="2">Uncharacterized protein</fullName>
    </submittedName>
</protein>
<feature type="region of interest" description="Disordered" evidence="1">
    <location>
        <begin position="43"/>
        <end position="90"/>
    </location>
</feature>